<comment type="subcellular location">
    <subcellularLocation>
        <location evidence="2">Membrane</location>
    </subcellularLocation>
</comment>
<protein>
    <recommendedName>
        <fullName evidence="3">histidine kinase</fullName>
        <ecNumber evidence="3">2.7.13.3</ecNumber>
    </recommendedName>
</protein>
<dbReference type="InterPro" id="IPR025908">
    <property type="entry name" value="Sensor_TM1"/>
</dbReference>
<evidence type="ECO:0000259" key="12">
    <source>
        <dbReference type="PROSITE" id="PS50109"/>
    </source>
</evidence>
<proteinExistence type="predicted"/>
<reference evidence="14 15" key="1">
    <citation type="submission" date="2017-06" db="EMBL/GenBank/DDBJ databases">
        <authorList>
            <person name="Kim H.J."/>
            <person name="Triplett B.A."/>
        </authorList>
    </citation>
    <scope>NUCLEOTIDE SEQUENCE [LARGE SCALE GENOMIC DNA]</scope>
    <source>
        <strain evidence="14 15">DSM 29052</strain>
    </source>
</reference>
<dbReference type="Gene3D" id="1.10.287.130">
    <property type="match status" value="1"/>
</dbReference>
<dbReference type="InterPro" id="IPR003594">
    <property type="entry name" value="HATPase_dom"/>
</dbReference>
<evidence type="ECO:0000256" key="7">
    <source>
        <dbReference type="ARBA" id="ARBA00022777"/>
    </source>
</evidence>
<dbReference type="Gene3D" id="3.30.565.10">
    <property type="entry name" value="Histidine kinase-like ATPase, C-terminal domain"/>
    <property type="match status" value="1"/>
</dbReference>
<dbReference type="SMART" id="SM00387">
    <property type="entry name" value="HATPase_c"/>
    <property type="match status" value="1"/>
</dbReference>
<dbReference type="SUPFAM" id="SSF47384">
    <property type="entry name" value="Homodimeric domain of signal transducing histidine kinase"/>
    <property type="match status" value="1"/>
</dbReference>
<dbReference type="Pfam" id="PF02518">
    <property type="entry name" value="HATPase_c"/>
    <property type="match status" value="1"/>
</dbReference>
<evidence type="ECO:0000313" key="15">
    <source>
        <dbReference type="Proteomes" id="UP000198417"/>
    </source>
</evidence>
<dbReference type="InterPro" id="IPR036890">
    <property type="entry name" value="HATPase_C_sf"/>
</dbReference>
<dbReference type="PROSITE" id="PS50109">
    <property type="entry name" value="HIS_KIN"/>
    <property type="match status" value="1"/>
</dbReference>
<evidence type="ECO:0000259" key="13">
    <source>
        <dbReference type="PROSITE" id="PS50885"/>
    </source>
</evidence>
<keyword evidence="4" id="KW-0597">Phosphoprotein</keyword>
<gene>
    <name evidence="14" type="ORF">SAMN06265370_10632</name>
</gene>
<keyword evidence="8 11" id="KW-1133">Transmembrane helix</keyword>
<dbReference type="InterPro" id="IPR050428">
    <property type="entry name" value="TCS_sensor_his_kinase"/>
</dbReference>
<feature type="domain" description="HAMP" evidence="13">
    <location>
        <begin position="315"/>
        <end position="345"/>
    </location>
</feature>
<evidence type="ECO:0000256" key="10">
    <source>
        <dbReference type="ARBA" id="ARBA00023136"/>
    </source>
</evidence>
<evidence type="ECO:0000256" key="6">
    <source>
        <dbReference type="ARBA" id="ARBA00022692"/>
    </source>
</evidence>
<sequence>MALPGGTKSSEDRSGADRDADVVLGDDWVAPDATVEKELLDSRAHRRMFSLNRSPLTRKIITFNLIALNVLVAGILYINSSRDSLAVQRANAMQSEIMLIADIFEARLPESAPVSLGSDDGIDVAAIVSNIQLRVGVEVLIFDAAHSILGKATGMLLPAIPVEGPTQKEPAVISDFLHAVWHGLSTMLGLTAHEPNAPIEQQLREMVESGDPSTTRVTSVTDGHGDTMFKAVTPIRQGEQIVGIVAMAAAAVEIDAAVRSERERVLQMFVVATLVSIGLSLVLASTIANPISDLADAAEIGRDRNKRSTTSSRIRIPDLTGRPDEIGRLSGALRGMVTALYGRIDGNEQFAADVAHEIKNPLASLRSAVGALRMIKKEEHRIRLLDVIEHDVQRLDRLVSDISNASRLDGELVKEEELRFDLLPMLKNLAQYLGEDATQRGIEFIIDLPQTPIEIQGLEARLAQVFVNLITNAISFCEEGDAIRIWARRRENRVLVVVEDTGPGIPEEALTNIFKRFYSHRPDKDFGNNSGLGLAISKQIVEAHGGVIWAENIRPTEADVTSEPLGARFVVGLPI</sequence>
<dbReference type="AlphaFoldDB" id="A0A238WJ20"/>
<feature type="transmembrane region" description="Helical" evidence="11">
    <location>
        <begin position="269"/>
        <end position="288"/>
    </location>
</feature>
<dbReference type="EC" id="2.7.13.3" evidence="3"/>
<evidence type="ECO:0000313" key="14">
    <source>
        <dbReference type="EMBL" id="SNR46321.1"/>
    </source>
</evidence>
<keyword evidence="10 11" id="KW-0472">Membrane</keyword>
<dbReference type="EMBL" id="FZNN01000006">
    <property type="protein sequence ID" value="SNR46321.1"/>
    <property type="molecule type" value="Genomic_DNA"/>
</dbReference>
<dbReference type="GO" id="GO:0000155">
    <property type="term" value="F:phosphorelay sensor kinase activity"/>
    <property type="evidence" value="ECO:0007669"/>
    <property type="project" value="InterPro"/>
</dbReference>
<evidence type="ECO:0000256" key="5">
    <source>
        <dbReference type="ARBA" id="ARBA00022679"/>
    </source>
</evidence>
<keyword evidence="7 14" id="KW-0418">Kinase</keyword>
<keyword evidence="15" id="KW-1185">Reference proteome</keyword>
<dbReference type="InterPro" id="IPR003661">
    <property type="entry name" value="HisK_dim/P_dom"/>
</dbReference>
<evidence type="ECO:0000256" key="11">
    <source>
        <dbReference type="SAM" id="Phobius"/>
    </source>
</evidence>
<dbReference type="InterPro" id="IPR005467">
    <property type="entry name" value="His_kinase_dom"/>
</dbReference>
<evidence type="ECO:0000256" key="1">
    <source>
        <dbReference type="ARBA" id="ARBA00000085"/>
    </source>
</evidence>
<evidence type="ECO:0000256" key="8">
    <source>
        <dbReference type="ARBA" id="ARBA00022989"/>
    </source>
</evidence>
<dbReference type="PANTHER" id="PTHR45436:SF5">
    <property type="entry name" value="SENSOR HISTIDINE KINASE TRCS"/>
    <property type="match status" value="1"/>
</dbReference>
<evidence type="ECO:0000256" key="4">
    <source>
        <dbReference type="ARBA" id="ARBA00022553"/>
    </source>
</evidence>
<feature type="transmembrane region" description="Helical" evidence="11">
    <location>
        <begin position="60"/>
        <end position="79"/>
    </location>
</feature>
<dbReference type="OrthoDB" id="9805942at2"/>
<comment type="catalytic activity">
    <reaction evidence="1">
        <text>ATP + protein L-histidine = ADP + protein N-phospho-L-histidine.</text>
        <dbReference type="EC" id="2.7.13.3"/>
    </reaction>
</comment>
<evidence type="ECO:0000256" key="9">
    <source>
        <dbReference type="ARBA" id="ARBA00023012"/>
    </source>
</evidence>
<accession>A0A238WJ20</accession>
<dbReference type="CDD" id="cd00082">
    <property type="entry name" value="HisKA"/>
    <property type="match status" value="1"/>
</dbReference>
<dbReference type="PANTHER" id="PTHR45436">
    <property type="entry name" value="SENSOR HISTIDINE KINASE YKOH"/>
    <property type="match status" value="1"/>
</dbReference>
<dbReference type="RefSeq" id="WP_089270057.1">
    <property type="nucleotide sequence ID" value="NZ_FZNN01000006.1"/>
</dbReference>
<dbReference type="SMART" id="SM00388">
    <property type="entry name" value="HisKA"/>
    <property type="match status" value="1"/>
</dbReference>
<dbReference type="Gene3D" id="6.10.340.10">
    <property type="match status" value="1"/>
</dbReference>
<dbReference type="Pfam" id="PF00512">
    <property type="entry name" value="HisKA"/>
    <property type="match status" value="1"/>
</dbReference>
<dbReference type="InterPro" id="IPR004358">
    <property type="entry name" value="Sig_transdc_His_kin-like_C"/>
</dbReference>
<organism evidence="14 15">
    <name type="scientific">Puniceibacterium sediminis</name>
    <dbReference type="NCBI Taxonomy" id="1608407"/>
    <lineage>
        <taxon>Bacteria</taxon>
        <taxon>Pseudomonadati</taxon>
        <taxon>Pseudomonadota</taxon>
        <taxon>Alphaproteobacteria</taxon>
        <taxon>Rhodobacterales</taxon>
        <taxon>Paracoccaceae</taxon>
        <taxon>Puniceibacterium</taxon>
    </lineage>
</organism>
<dbReference type="InterPro" id="IPR003660">
    <property type="entry name" value="HAMP_dom"/>
</dbReference>
<feature type="domain" description="Histidine kinase" evidence="12">
    <location>
        <begin position="353"/>
        <end position="575"/>
    </location>
</feature>
<dbReference type="SUPFAM" id="SSF55874">
    <property type="entry name" value="ATPase domain of HSP90 chaperone/DNA topoisomerase II/histidine kinase"/>
    <property type="match status" value="1"/>
</dbReference>
<dbReference type="Pfam" id="PF13755">
    <property type="entry name" value="Sensor_TM1"/>
    <property type="match status" value="1"/>
</dbReference>
<dbReference type="PROSITE" id="PS50885">
    <property type="entry name" value="HAMP"/>
    <property type="match status" value="1"/>
</dbReference>
<dbReference type="Proteomes" id="UP000198417">
    <property type="component" value="Unassembled WGS sequence"/>
</dbReference>
<keyword evidence="6 11" id="KW-0812">Transmembrane</keyword>
<dbReference type="InterPro" id="IPR036097">
    <property type="entry name" value="HisK_dim/P_sf"/>
</dbReference>
<name>A0A238WJ20_9RHOB</name>
<evidence type="ECO:0000256" key="3">
    <source>
        <dbReference type="ARBA" id="ARBA00012438"/>
    </source>
</evidence>
<evidence type="ECO:0000256" key="2">
    <source>
        <dbReference type="ARBA" id="ARBA00004370"/>
    </source>
</evidence>
<dbReference type="GO" id="GO:0005886">
    <property type="term" value="C:plasma membrane"/>
    <property type="evidence" value="ECO:0007669"/>
    <property type="project" value="TreeGrafter"/>
</dbReference>
<dbReference type="PRINTS" id="PR00344">
    <property type="entry name" value="BCTRLSENSOR"/>
</dbReference>
<keyword evidence="9" id="KW-0902">Two-component regulatory system</keyword>
<keyword evidence="5" id="KW-0808">Transferase</keyword>